<name>A0A915DXU1_9BILA</name>
<protein>
    <submittedName>
        <fullName evidence="3">Uncharacterized protein</fullName>
    </submittedName>
</protein>
<evidence type="ECO:0000313" key="3">
    <source>
        <dbReference type="WBParaSite" id="jg24091.2"/>
    </source>
</evidence>
<sequence length="200" mass="22003">MTMTSVEPTTVTTSTAEPTTLTTTTAKPTYYCCADNSDDDYYCRADNSHDDYFCELTTSFSITTAVPTTATTTSSKPASVITTETATHDFNIVSSAGSLTTIEYTSEVPLSTVDGPTSRNHSVTASSSRIRSKRGSAFENQYYEFKLSPWPFVGMWTIACIALMCILLACFVVGNKRKTEPREVKMHSHFKEDNTTEPEV</sequence>
<organism evidence="2 3">
    <name type="scientific">Ditylenchus dipsaci</name>
    <dbReference type="NCBI Taxonomy" id="166011"/>
    <lineage>
        <taxon>Eukaryota</taxon>
        <taxon>Metazoa</taxon>
        <taxon>Ecdysozoa</taxon>
        <taxon>Nematoda</taxon>
        <taxon>Chromadorea</taxon>
        <taxon>Rhabditida</taxon>
        <taxon>Tylenchina</taxon>
        <taxon>Tylenchomorpha</taxon>
        <taxon>Sphaerularioidea</taxon>
        <taxon>Anguinidae</taxon>
        <taxon>Anguininae</taxon>
        <taxon>Ditylenchus</taxon>
    </lineage>
</organism>
<dbReference type="Proteomes" id="UP000887574">
    <property type="component" value="Unplaced"/>
</dbReference>
<keyword evidence="1" id="KW-1133">Transmembrane helix</keyword>
<keyword evidence="1" id="KW-0812">Transmembrane</keyword>
<proteinExistence type="predicted"/>
<dbReference type="AlphaFoldDB" id="A0A915DXU1"/>
<evidence type="ECO:0000256" key="1">
    <source>
        <dbReference type="SAM" id="Phobius"/>
    </source>
</evidence>
<keyword evidence="2" id="KW-1185">Reference proteome</keyword>
<reference evidence="3" key="1">
    <citation type="submission" date="2022-11" db="UniProtKB">
        <authorList>
            <consortium name="WormBaseParasite"/>
        </authorList>
    </citation>
    <scope>IDENTIFICATION</scope>
</reference>
<feature type="transmembrane region" description="Helical" evidence="1">
    <location>
        <begin position="150"/>
        <end position="173"/>
    </location>
</feature>
<dbReference type="WBParaSite" id="jg24091.2">
    <property type="protein sequence ID" value="jg24091.2"/>
    <property type="gene ID" value="jg24091"/>
</dbReference>
<evidence type="ECO:0000313" key="2">
    <source>
        <dbReference type="Proteomes" id="UP000887574"/>
    </source>
</evidence>
<accession>A0A915DXU1</accession>
<keyword evidence="1" id="KW-0472">Membrane</keyword>